<dbReference type="EMBL" id="JXYQ01000070">
    <property type="protein sequence ID" value="KJA09158.1"/>
    <property type="molecule type" value="Genomic_DNA"/>
</dbReference>
<protein>
    <submittedName>
        <fullName evidence="1">Uncharacterized protein</fullName>
    </submittedName>
</protein>
<evidence type="ECO:0000313" key="1">
    <source>
        <dbReference type="EMBL" id="KJA09158.1"/>
    </source>
</evidence>
<evidence type="ECO:0000313" key="2">
    <source>
        <dbReference type="Proteomes" id="UP000032566"/>
    </source>
</evidence>
<keyword evidence="2" id="KW-1185">Reference proteome</keyword>
<sequence>MFIQWHLRLMAEAHQPFSRQSKGKSLGHRWVVRLQVRADPQAVARLMGHRNTNLEPEASVMGSEV</sequence>
<proteinExistence type="predicted"/>
<comment type="caution">
    <text evidence="1">The sequence shown here is derived from an EMBL/GenBank/DDBJ whole genome shotgun (WGS) entry which is preliminary data.</text>
</comment>
<accession>A0A0D7K7L0</accession>
<dbReference type="PATRIC" id="fig|80878.5.peg.3560"/>
<dbReference type="Proteomes" id="UP000032566">
    <property type="component" value="Unassembled WGS sequence"/>
</dbReference>
<reference evidence="1 2" key="1">
    <citation type="submission" date="2014-12" db="EMBL/GenBank/DDBJ databases">
        <title>Isolation of bacteria from lake water.</title>
        <authorList>
            <person name="Sheng K.-Y."/>
            <person name="Chin P.-S."/>
            <person name="Chan K.-G."/>
            <person name="Tan G.S."/>
        </authorList>
    </citation>
    <scope>NUCLEOTIDE SEQUENCE [LARGE SCALE GENOMIC DNA]</scope>
    <source>
        <strain evidence="1 2">KY4</strain>
    </source>
</reference>
<name>A0A0D7K7L0_9BURK</name>
<gene>
    <name evidence="1" type="ORF">RP29_18000</name>
</gene>
<organism evidence="1 2">
    <name type="scientific">Acidovorax temperans</name>
    <dbReference type="NCBI Taxonomy" id="80878"/>
    <lineage>
        <taxon>Bacteria</taxon>
        <taxon>Pseudomonadati</taxon>
        <taxon>Pseudomonadota</taxon>
        <taxon>Betaproteobacteria</taxon>
        <taxon>Burkholderiales</taxon>
        <taxon>Comamonadaceae</taxon>
        <taxon>Acidovorax</taxon>
    </lineage>
</organism>
<dbReference type="AlphaFoldDB" id="A0A0D7K7L0"/>